<comment type="function">
    <text evidence="9">Part of the ABC transporter FtsEX involved in cellular division.</text>
</comment>
<evidence type="ECO:0000256" key="9">
    <source>
        <dbReference type="RuleBase" id="RU365094"/>
    </source>
</evidence>
<dbReference type="Gene3D" id="3.40.50.300">
    <property type="entry name" value="P-loop containing nucleotide triphosphate hydrolases"/>
    <property type="match status" value="1"/>
</dbReference>
<evidence type="ECO:0000256" key="3">
    <source>
        <dbReference type="ARBA" id="ARBA00022475"/>
    </source>
</evidence>
<keyword evidence="7 9" id="KW-0472">Membrane</keyword>
<dbReference type="InterPro" id="IPR003593">
    <property type="entry name" value="AAA+_ATPase"/>
</dbReference>
<evidence type="ECO:0000256" key="7">
    <source>
        <dbReference type="ARBA" id="ARBA00023136"/>
    </source>
</evidence>
<proteinExistence type="inferred from homology"/>
<dbReference type="PROSITE" id="PS50893">
    <property type="entry name" value="ABC_TRANSPORTER_2"/>
    <property type="match status" value="1"/>
</dbReference>
<keyword evidence="4 9" id="KW-0132">Cell division</keyword>
<evidence type="ECO:0000256" key="8">
    <source>
        <dbReference type="ARBA" id="ARBA00023306"/>
    </source>
</evidence>
<keyword evidence="6 9" id="KW-0067">ATP-binding</keyword>
<dbReference type="GO" id="GO:0005886">
    <property type="term" value="C:plasma membrane"/>
    <property type="evidence" value="ECO:0007669"/>
    <property type="project" value="UniProtKB-SubCell"/>
</dbReference>
<dbReference type="Pfam" id="PF00005">
    <property type="entry name" value="ABC_tran"/>
    <property type="match status" value="1"/>
</dbReference>
<feature type="domain" description="ABC transporter" evidence="10">
    <location>
        <begin position="2"/>
        <end position="231"/>
    </location>
</feature>
<gene>
    <name evidence="9" type="primary">ftsE</name>
    <name evidence="11" type="ORF">EDD65_101138</name>
</gene>
<dbReference type="SMART" id="SM00382">
    <property type="entry name" value="AAA"/>
    <property type="match status" value="1"/>
</dbReference>
<evidence type="ECO:0000313" key="11">
    <source>
        <dbReference type="EMBL" id="TCS91635.1"/>
    </source>
</evidence>
<accession>A0A4R3L0D3</accession>
<evidence type="ECO:0000256" key="1">
    <source>
        <dbReference type="ARBA" id="ARBA00005417"/>
    </source>
</evidence>
<dbReference type="RefSeq" id="WP_132025406.1">
    <property type="nucleotide sequence ID" value="NZ_CP068564.1"/>
</dbReference>
<keyword evidence="8 9" id="KW-0131">Cell cycle</keyword>
<dbReference type="FunFam" id="3.40.50.300:FF:000056">
    <property type="entry name" value="Cell division ATP-binding protein FtsE"/>
    <property type="match status" value="1"/>
</dbReference>
<sequence>MIQFINVSKEYKNGAKALSNVNLSIKKGEFVFLVGPSGAGKSTIIKLILKEEDPTEGKIYLGDTDITKVKNRKIPYIRRKVGVVFQDFRLLPNKTVYENIAFAMEIVGAHPKEIRRNVPMVLSMVDLSRKAYCYPDELSGGEHQRVAIARAIVNSPPILIADEPTGNLDPETAWGIMEVLRDINRRGTTVLMATHAKDIVDVMKKRVIAIESGKIVRDEEKGVYEHEISHI</sequence>
<keyword evidence="3 9" id="KW-1003">Cell membrane</keyword>
<organism evidence="11 12">
    <name type="scientific">Keratinibaculum paraultunense</name>
    <dbReference type="NCBI Taxonomy" id="1278232"/>
    <lineage>
        <taxon>Bacteria</taxon>
        <taxon>Bacillati</taxon>
        <taxon>Bacillota</taxon>
        <taxon>Tissierellia</taxon>
        <taxon>Tissierellales</taxon>
        <taxon>Tepidimicrobiaceae</taxon>
        <taxon>Keratinibaculum</taxon>
    </lineage>
</organism>
<dbReference type="InterPro" id="IPR015854">
    <property type="entry name" value="ABC_transpr_LolD-like"/>
</dbReference>
<dbReference type="GO" id="GO:0051301">
    <property type="term" value="P:cell division"/>
    <property type="evidence" value="ECO:0007669"/>
    <property type="project" value="UniProtKB-UniRule"/>
</dbReference>
<dbReference type="OrthoDB" id="9802264at2"/>
<keyword evidence="5 9" id="KW-0547">Nucleotide-binding</keyword>
<comment type="subunit">
    <text evidence="9">Homodimer. Forms a membrane-associated complex with FtsX.</text>
</comment>
<dbReference type="EMBL" id="SMAE01000001">
    <property type="protein sequence ID" value="TCS91635.1"/>
    <property type="molecule type" value="Genomic_DNA"/>
</dbReference>
<evidence type="ECO:0000313" key="12">
    <source>
        <dbReference type="Proteomes" id="UP000294567"/>
    </source>
</evidence>
<reference evidence="11 12" key="1">
    <citation type="submission" date="2019-03" db="EMBL/GenBank/DDBJ databases">
        <title>Genomic Encyclopedia of Type Strains, Phase IV (KMG-IV): sequencing the most valuable type-strain genomes for metagenomic binning, comparative biology and taxonomic classification.</title>
        <authorList>
            <person name="Goeker M."/>
        </authorList>
    </citation>
    <scope>NUCLEOTIDE SEQUENCE [LARGE SCALE GENOMIC DNA]</scope>
    <source>
        <strain evidence="11 12">DSM 26752</strain>
    </source>
</reference>
<dbReference type="NCBIfam" id="TIGR02673">
    <property type="entry name" value="FtsE"/>
    <property type="match status" value="1"/>
</dbReference>
<protein>
    <recommendedName>
        <fullName evidence="2 9">Cell division ATP-binding protein FtsE</fullName>
    </recommendedName>
</protein>
<dbReference type="AlphaFoldDB" id="A0A4R3L0D3"/>
<name>A0A4R3L0D3_9FIRM</name>
<comment type="similarity">
    <text evidence="1 9">Belongs to the ABC transporter superfamily.</text>
</comment>
<dbReference type="Proteomes" id="UP000294567">
    <property type="component" value="Unassembled WGS sequence"/>
</dbReference>
<evidence type="ECO:0000259" key="10">
    <source>
        <dbReference type="PROSITE" id="PS50893"/>
    </source>
</evidence>
<comment type="subcellular location">
    <subcellularLocation>
        <location evidence="9">Cell membrane</location>
        <topology evidence="9">Peripheral membrane protein</topology>
        <orientation evidence="9">Cytoplasmic side</orientation>
    </subcellularLocation>
</comment>
<dbReference type="InterPro" id="IPR003439">
    <property type="entry name" value="ABC_transporter-like_ATP-bd"/>
</dbReference>
<keyword evidence="12" id="KW-1185">Reference proteome</keyword>
<dbReference type="GO" id="GO:0005524">
    <property type="term" value="F:ATP binding"/>
    <property type="evidence" value="ECO:0007669"/>
    <property type="project" value="UniProtKB-UniRule"/>
</dbReference>
<dbReference type="PANTHER" id="PTHR24220:SF470">
    <property type="entry name" value="CELL DIVISION ATP-BINDING PROTEIN FTSE"/>
    <property type="match status" value="1"/>
</dbReference>
<evidence type="ECO:0000256" key="5">
    <source>
        <dbReference type="ARBA" id="ARBA00022741"/>
    </source>
</evidence>
<comment type="caution">
    <text evidence="11">The sequence shown here is derived from an EMBL/GenBank/DDBJ whole genome shotgun (WGS) entry which is preliminary data.</text>
</comment>
<dbReference type="GO" id="GO:0016887">
    <property type="term" value="F:ATP hydrolysis activity"/>
    <property type="evidence" value="ECO:0007669"/>
    <property type="project" value="InterPro"/>
</dbReference>
<dbReference type="PANTHER" id="PTHR24220">
    <property type="entry name" value="IMPORT ATP-BINDING PROTEIN"/>
    <property type="match status" value="1"/>
</dbReference>
<evidence type="ECO:0000256" key="6">
    <source>
        <dbReference type="ARBA" id="ARBA00022840"/>
    </source>
</evidence>
<evidence type="ECO:0000256" key="4">
    <source>
        <dbReference type="ARBA" id="ARBA00022618"/>
    </source>
</evidence>
<evidence type="ECO:0000256" key="2">
    <source>
        <dbReference type="ARBA" id="ARBA00020019"/>
    </source>
</evidence>
<dbReference type="GO" id="GO:0022857">
    <property type="term" value="F:transmembrane transporter activity"/>
    <property type="evidence" value="ECO:0007669"/>
    <property type="project" value="TreeGrafter"/>
</dbReference>
<dbReference type="SUPFAM" id="SSF52540">
    <property type="entry name" value="P-loop containing nucleoside triphosphate hydrolases"/>
    <property type="match status" value="1"/>
</dbReference>
<dbReference type="InterPro" id="IPR005286">
    <property type="entry name" value="Cell_div_FtsE"/>
</dbReference>
<dbReference type="InterPro" id="IPR027417">
    <property type="entry name" value="P-loop_NTPase"/>
</dbReference>